<dbReference type="EMBL" id="QQWO01000009">
    <property type="protein sequence ID" value="RSV02620.1"/>
    <property type="molecule type" value="Genomic_DNA"/>
</dbReference>
<dbReference type="KEGG" id="skr:BRX40_14110"/>
<evidence type="ECO:0000313" key="2">
    <source>
        <dbReference type="EMBL" id="APR53413.1"/>
    </source>
</evidence>
<dbReference type="AlphaFoldDB" id="A0A1L6JC10"/>
<name>A0A1L6JC10_9SPHN</name>
<evidence type="ECO:0000313" key="3">
    <source>
        <dbReference type="EMBL" id="RSV02620.1"/>
    </source>
</evidence>
<accession>A0A1L6JC10</accession>
<keyword evidence="1" id="KW-0472">Membrane</keyword>
<feature type="transmembrane region" description="Helical" evidence="1">
    <location>
        <begin position="63"/>
        <end position="82"/>
    </location>
</feature>
<evidence type="ECO:0000313" key="5">
    <source>
        <dbReference type="Proteomes" id="UP000286681"/>
    </source>
</evidence>
<gene>
    <name evidence="2" type="ORF">BRX40_14110</name>
    <name evidence="3" type="ORF">CA257_12015</name>
</gene>
<protein>
    <recommendedName>
        <fullName evidence="6">VanZ family protein</fullName>
    </recommendedName>
</protein>
<sequence>MLSNSRLFAALFWAALAFAVFMATRPQPPALLAETNDKVQHIVAFAALTALARFGFPRLHWMLILGGLTLAGATIELLQMIPALGREASWADFEADAATIAVMLFVTESMRRMLARSA</sequence>
<dbReference type="Proteomes" id="UP000185161">
    <property type="component" value="Chromosome"/>
</dbReference>
<keyword evidence="1" id="KW-0812">Transmembrane</keyword>
<organism evidence="2 4">
    <name type="scientific">Sphingomonas koreensis</name>
    <dbReference type="NCBI Taxonomy" id="93064"/>
    <lineage>
        <taxon>Bacteria</taxon>
        <taxon>Pseudomonadati</taxon>
        <taxon>Pseudomonadota</taxon>
        <taxon>Alphaproteobacteria</taxon>
        <taxon>Sphingomonadales</taxon>
        <taxon>Sphingomonadaceae</taxon>
        <taxon>Sphingomonas</taxon>
    </lineage>
</organism>
<keyword evidence="1" id="KW-1133">Transmembrane helix</keyword>
<keyword evidence="4" id="KW-1185">Reference proteome</keyword>
<dbReference type="Proteomes" id="UP000286681">
    <property type="component" value="Unassembled WGS sequence"/>
</dbReference>
<evidence type="ECO:0000313" key="4">
    <source>
        <dbReference type="Proteomes" id="UP000185161"/>
    </source>
</evidence>
<dbReference type="OrthoDB" id="7429094at2"/>
<reference evidence="4" key="2">
    <citation type="submission" date="2016-12" db="EMBL/GenBank/DDBJ databases">
        <title>Whole genome sequencing of Sphingomonas sp. ABOJV.</title>
        <authorList>
            <person name="Conlan S."/>
            <person name="Thomas P.J."/>
            <person name="Mullikin J."/>
            <person name="Palmore T.N."/>
            <person name="Frank K.M."/>
            <person name="Segre J.A."/>
        </authorList>
    </citation>
    <scope>NUCLEOTIDE SEQUENCE [LARGE SCALE GENOMIC DNA]</scope>
    <source>
        <strain evidence="4">ABOJV</strain>
    </source>
</reference>
<dbReference type="RefSeq" id="WP_075152047.1">
    <property type="nucleotide sequence ID" value="NZ_CP018820.1"/>
</dbReference>
<evidence type="ECO:0008006" key="6">
    <source>
        <dbReference type="Google" id="ProtNLM"/>
    </source>
</evidence>
<reference evidence="2" key="1">
    <citation type="submission" date="2016-12" db="EMBL/GenBank/DDBJ databases">
        <title>Whole genome sequencing of Sphingomonas koreensis.</title>
        <authorList>
            <person name="Conlan S."/>
            <person name="Thomas P.J."/>
            <person name="Mullikin J."/>
            <person name="Palmore T.N."/>
            <person name="Frank K.M."/>
            <person name="Segre J.A."/>
        </authorList>
    </citation>
    <scope>NUCLEOTIDE SEQUENCE</scope>
    <source>
        <strain evidence="2">ABOJV</strain>
    </source>
</reference>
<proteinExistence type="predicted"/>
<dbReference type="STRING" id="93064.BRX40_14110"/>
<reference evidence="3 5" key="3">
    <citation type="submission" date="2018-07" db="EMBL/GenBank/DDBJ databases">
        <title>Genomic and Epidemiologic Investigation of an Indolent Hospital Outbreak.</title>
        <authorList>
            <person name="Johnson R.C."/>
            <person name="Deming C."/>
            <person name="Conlan S."/>
            <person name="Zellmer C.J."/>
            <person name="Michelin A.V."/>
            <person name="Lee-Lin S."/>
            <person name="Thomas P.J."/>
            <person name="Park M."/>
            <person name="Weingarten R.A."/>
            <person name="Less J."/>
            <person name="Dekker J.P."/>
            <person name="Frank K.M."/>
            <person name="Musser K.A."/>
            <person name="Mcquiston J.R."/>
            <person name="Henderson D.K."/>
            <person name="Lau A.F."/>
            <person name="Palmore T.N."/>
            <person name="Segre J.A."/>
        </authorList>
    </citation>
    <scope>NUCLEOTIDE SEQUENCE [LARGE SCALE GENOMIC DNA]</scope>
    <source>
        <strain evidence="3 5">SK-NIH.Env10_0317</strain>
    </source>
</reference>
<evidence type="ECO:0000256" key="1">
    <source>
        <dbReference type="SAM" id="Phobius"/>
    </source>
</evidence>
<dbReference type="EMBL" id="CP018820">
    <property type="protein sequence ID" value="APR53413.1"/>
    <property type="molecule type" value="Genomic_DNA"/>
</dbReference>
<dbReference type="GeneID" id="44133699"/>
<feature type="transmembrane region" description="Helical" evidence="1">
    <location>
        <begin position="39"/>
        <end position="56"/>
    </location>
</feature>